<dbReference type="InterPro" id="IPR036236">
    <property type="entry name" value="Znf_C2H2_sf"/>
</dbReference>
<dbReference type="FunFam" id="3.30.160.60:FF:000131">
    <property type="entry name" value="protein indeterminate-domain 5, chloroplastic-like"/>
    <property type="match status" value="1"/>
</dbReference>
<dbReference type="SMART" id="SM00355">
    <property type="entry name" value="ZnF_C2H2"/>
    <property type="match status" value="2"/>
</dbReference>
<organism evidence="11">
    <name type="scientific">Noccaea caerulescens</name>
    <name type="common">Alpine penny-cress</name>
    <name type="synonym">Thlaspi caerulescens</name>
    <dbReference type="NCBI Taxonomy" id="107243"/>
    <lineage>
        <taxon>Eukaryota</taxon>
        <taxon>Viridiplantae</taxon>
        <taxon>Streptophyta</taxon>
        <taxon>Embryophyta</taxon>
        <taxon>Tracheophyta</taxon>
        <taxon>Spermatophyta</taxon>
        <taxon>Magnoliopsida</taxon>
        <taxon>eudicotyledons</taxon>
        <taxon>Gunneridae</taxon>
        <taxon>Pentapetalae</taxon>
        <taxon>rosids</taxon>
        <taxon>malvids</taxon>
        <taxon>Brassicales</taxon>
        <taxon>Brassicaceae</taxon>
        <taxon>Coluteocarpeae</taxon>
        <taxon>Noccaea</taxon>
    </lineage>
</organism>
<keyword evidence="2" id="KW-0677">Repeat</keyword>
<name>A0A1J3DNL9_NOCCA</name>
<keyword evidence="7" id="KW-0804">Transcription</keyword>
<dbReference type="GO" id="GO:0003700">
    <property type="term" value="F:DNA-binding transcription factor activity"/>
    <property type="evidence" value="ECO:0007669"/>
    <property type="project" value="TreeGrafter"/>
</dbReference>
<dbReference type="Pfam" id="PF00096">
    <property type="entry name" value="zf-C2H2"/>
    <property type="match status" value="1"/>
</dbReference>
<keyword evidence="5" id="KW-0805">Transcription regulation</keyword>
<dbReference type="AlphaFoldDB" id="A0A1J3DNL9"/>
<evidence type="ECO:0000256" key="9">
    <source>
        <dbReference type="SAM" id="MobiDB-lite"/>
    </source>
</evidence>
<gene>
    <name evidence="11" type="ORF">GA_TR20509_c0_g1_i1_g.68239</name>
</gene>
<evidence type="ECO:0000259" key="10">
    <source>
        <dbReference type="PROSITE" id="PS50157"/>
    </source>
</evidence>
<reference evidence="11" key="1">
    <citation type="submission" date="2016-07" db="EMBL/GenBank/DDBJ databases">
        <title>De novo transcriptome assembly of four accessions of the metal hyperaccumulator plant Noccaea caerulescens.</title>
        <authorList>
            <person name="Blande D."/>
            <person name="Halimaa P."/>
            <person name="Tervahauta A.I."/>
            <person name="Aarts M.G."/>
            <person name="Karenlampi S.O."/>
        </authorList>
    </citation>
    <scope>NUCLEOTIDE SEQUENCE</scope>
</reference>
<dbReference type="GO" id="GO:0008270">
    <property type="term" value="F:zinc ion binding"/>
    <property type="evidence" value="ECO:0007669"/>
    <property type="project" value="UniProtKB-KW"/>
</dbReference>
<dbReference type="PANTHER" id="PTHR10593:SF178">
    <property type="entry name" value="ZINC FINGER PROTEIN NUTCRACKER"/>
    <property type="match status" value="1"/>
</dbReference>
<keyword evidence="6" id="KW-0238">DNA-binding</keyword>
<sequence>MTGEVLETISSGSGFAQSSSTLDHDESLINPPLVKKKRNLPGNPDPEAEVIALSPKTLMATNRFLCEICGKGFQRDQNLQLHRRGHNLPWKLKQRTSKEMRKRVYVCPEKTCVHHHPSRALGDLTGIKKHFCRKHGEKKWKCEKCAKRYAVQSDYKAHSKTCGTREYRCDCGTIFSRRDSFITHRAFCDALAEETAKINAASHLNGLAAAGAAGINLNYQYLMGTLIPPLQPFAPQPPTNQNHHHHFPPPLPSTSSSLSLWMGQDMPQPQPQDYDWVFGNAKAASACINNANINNHDELITQTANASSTTTTTLSVPSLFSCDQTQNANDTNMNMSATALLQKAAEIGANSTTVTTAANDPSAFFHSFPLKSSDQTTTYDSGEKFFALFGSNNNNNIGLMSHSHDQETENAGNGVMVASAMDELQNYPWKRRRVDGGGDGGGGGQTRDFLGVGVQTLCHPSSINGWI</sequence>
<keyword evidence="1" id="KW-0479">Metal-binding</keyword>
<dbReference type="FunFam" id="3.30.160.60:FF:000554">
    <property type="entry name" value="protein indeterminate-domain 12-like"/>
    <property type="match status" value="1"/>
</dbReference>
<dbReference type="PROSITE" id="PS00028">
    <property type="entry name" value="ZINC_FINGER_C2H2_1"/>
    <property type="match status" value="1"/>
</dbReference>
<dbReference type="EMBL" id="GEVI01013892">
    <property type="protein sequence ID" value="JAU18428.1"/>
    <property type="molecule type" value="Transcribed_RNA"/>
</dbReference>
<protein>
    <submittedName>
        <fullName evidence="11">Zinc finger protein NUTCRACKER</fullName>
    </submittedName>
</protein>
<evidence type="ECO:0000256" key="7">
    <source>
        <dbReference type="ARBA" id="ARBA00023163"/>
    </source>
</evidence>
<dbReference type="InterPro" id="IPR013087">
    <property type="entry name" value="Znf_C2H2_type"/>
</dbReference>
<keyword evidence="4" id="KW-0862">Zinc</keyword>
<evidence type="ECO:0000256" key="3">
    <source>
        <dbReference type="ARBA" id="ARBA00022771"/>
    </source>
</evidence>
<dbReference type="Gene3D" id="3.30.160.60">
    <property type="entry name" value="Classic Zinc Finger"/>
    <property type="match status" value="2"/>
</dbReference>
<dbReference type="Pfam" id="PF22995">
    <property type="entry name" value="C2CH-3rd_BIRD-IDD"/>
    <property type="match status" value="1"/>
</dbReference>
<feature type="compositionally biased region" description="Low complexity" evidence="9">
    <location>
        <begin position="10"/>
        <end position="20"/>
    </location>
</feature>
<evidence type="ECO:0000256" key="2">
    <source>
        <dbReference type="ARBA" id="ARBA00022737"/>
    </source>
</evidence>
<accession>A0A1J3DNL9</accession>
<evidence type="ECO:0000256" key="6">
    <source>
        <dbReference type="ARBA" id="ARBA00023125"/>
    </source>
</evidence>
<evidence type="ECO:0000256" key="1">
    <source>
        <dbReference type="ARBA" id="ARBA00022723"/>
    </source>
</evidence>
<dbReference type="InterPro" id="IPR055185">
    <property type="entry name" value="C2CH-4th_BIRD-IDD"/>
</dbReference>
<evidence type="ECO:0000313" key="11">
    <source>
        <dbReference type="EMBL" id="JAU18428.1"/>
    </source>
</evidence>
<dbReference type="SUPFAM" id="SSF57667">
    <property type="entry name" value="beta-beta-alpha zinc fingers"/>
    <property type="match status" value="1"/>
</dbReference>
<dbReference type="Pfam" id="PF22992">
    <property type="entry name" value="C2CH-4th_BIRD-IDD"/>
    <property type="match status" value="1"/>
</dbReference>
<dbReference type="GO" id="GO:0005634">
    <property type="term" value="C:nucleus"/>
    <property type="evidence" value="ECO:0007669"/>
    <property type="project" value="TreeGrafter"/>
</dbReference>
<dbReference type="InterPro" id="IPR031140">
    <property type="entry name" value="IDD1-16"/>
</dbReference>
<dbReference type="InterPro" id="IPR055186">
    <property type="entry name" value="C2H2-2nd_BIRD-IDD"/>
</dbReference>
<proteinExistence type="predicted"/>
<evidence type="ECO:0000256" key="8">
    <source>
        <dbReference type="PROSITE-ProRule" id="PRU00042"/>
    </source>
</evidence>
<dbReference type="Pfam" id="PF22996">
    <property type="entry name" value="C2H2-2nd_BIRD-IDD"/>
    <property type="match status" value="1"/>
</dbReference>
<feature type="region of interest" description="Disordered" evidence="9">
    <location>
        <begin position="235"/>
        <end position="256"/>
    </location>
</feature>
<keyword evidence="3 8" id="KW-0863">Zinc-finger</keyword>
<evidence type="ECO:0000256" key="5">
    <source>
        <dbReference type="ARBA" id="ARBA00023015"/>
    </source>
</evidence>
<dbReference type="PANTHER" id="PTHR10593">
    <property type="entry name" value="SERINE/THREONINE-PROTEIN KINASE RIO"/>
    <property type="match status" value="1"/>
</dbReference>
<dbReference type="InterPro" id="IPR055187">
    <property type="entry name" value="C2CH-3rd_BIRD-IDD"/>
</dbReference>
<dbReference type="PROSITE" id="PS50157">
    <property type="entry name" value="ZINC_FINGER_C2H2_2"/>
    <property type="match status" value="1"/>
</dbReference>
<evidence type="ECO:0000256" key="4">
    <source>
        <dbReference type="ARBA" id="ARBA00022833"/>
    </source>
</evidence>
<feature type="region of interest" description="Disordered" evidence="9">
    <location>
        <begin position="1"/>
        <end position="46"/>
    </location>
</feature>
<feature type="domain" description="C2H2-type" evidence="10">
    <location>
        <begin position="64"/>
        <end position="86"/>
    </location>
</feature>
<dbReference type="GO" id="GO:0003677">
    <property type="term" value="F:DNA binding"/>
    <property type="evidence" value="ECO:0007669"/>
    <property type="project" value="UniProtKB-KW"/>
</dbReference>